<accession>A0A4R7KC35</accession>
<dbReference type="InterPro" id="IPR052716">
    <property type="entry name" value="MOSC_domain"/>
</dbReference>
<dbReference type="GO" id="GO:0030170">
    <property type="term" value="F:pyridoxal phosphate binding"/>
    <property type="evidence" value="ECO:0007669"/>
    <property type="project" value="InterPro"/>
</dbReference>
<name>A0A4R7KC35_9CLOT</name>
<dbReference type="PROSITE" id="PS51340">
    <property type="entry name" value="MOSC"/>
    <property type="match status" value="1"/>
</dbReference>
<evidence type="ECO:0000259" key="1">
    <source>
        <dbReference type="PROSITE" id="PS51340"/>
    </source>
</evidence>
<dbReference type="GO" id="GO:0003824">
    <property type="term" value="F:catalytic activity"/>
    <property type="evidence" value="ECO:0007669"/>
    <property type="project" value="InterPro"/>
</dbReference>
<protein>
    <recommendedName>
        <fullName evidence="1">MOSC domain-containing protein</fullName>
    </recommendedName>
</protein>
<organism evidence="2 3">
    <name type="scientific">Fonticella tunisiensis</name>
    <dbReference type="NCBI Taxonomy" id="1096341"/>
    <lineage>
        <taxon>Bacteria</taxon>
        <taxon>Bacillati</taxon>
        <taxon>Bacillota</taxon>
        <taxon>Clostridia</taxon>
        <taxon>Eubacteriales</taxon>
        <taxon>Clostridiaceae</taxon>
        <taxon>Fonticella</taxon>
    </lineage>
</organism>
<dbReference type="SUPFAM" id="SSF50800">
    <property type="entry name" value="PK beta-barrel domain-like"/>
    <property type="match status" value="1"/>
</dbReference>
<dbReference type="Pfam" id="PF03473">
    <property type="entry name" value="MOSC"/>
    <property type="match status" value="1"/>
</dbReference>
<gene>
    <name evidence="2" type="ORF">EDD71_11437</name>
</gene>
<feature type="domain" description="MOSC" evidence="1">
    <location>
        <begin position="26"/>
        <end position="151"/>
    </location>
</feature>
<dbReference type="InterPro" id="IPR005302">
    <property type="entry name" value="MoCF_Sase_C"/>
</dbReference>
<proteinExistence type="predicted"/>
<dbReference type="InterPro" id="IPR011037">
    <property type="entry name" value="Pyrv_Knase-like_insert_dom_sf"/>
</dbReference>
<keyword evidence="3" id="KW-1185">Reference proteome</keyword>
<dbReference type="Proteomes" id="UP000295325">
    <property type="component" value="Unassembled WGS sequence"/>
</dbReference>
<dbReference type="AlphaFoldDB" id="A0A4R7KC35"/>
<evidence type="ECO:0000313" key="3">
    <source>
        <dbReference type="Proteomes" id="UP000295325"/>
    </source>
</evidence>
<dbReference type="PANTHER" id="PTHR36930:SF1">
    <property type="entry name" value="MOSC DOMAIN-CONTAINING PROTEIN"/>
    <property type="match status" value="1"/>
</dbReference>
<comment type="caution">
    <text evidence="2">The sequence shown here is derived from an EMBL/GenBank/DDBJ whole genome shotgun (WGS) entry which is preliminary data.</text>
</comment>
<dbReference type="EMBL" id="SOAZ01000014">
    <property type="protein sequence ID" value="TDT52056.1"/>
    <property type="molecule type" value="Genomic_DNA"/>
</dbReference>
<evidence type="ECO:0000313" key="2">
    <source>
        <dbReference type="EMBL" id="TDT52056.1"/>
    </source>
</evidence>
<sequence>MFLKGRVNMARVLSVNISEKKGVIKHPIEKGYFEVEHGLVGDAHAGKWHRQVSLLGKESIDKMKSLGIDGFCTGKFAENITTEGIDLFKLPVGTKLKIGETLMEVTQIGKECHVGCQIRTLVGDCIMPREGIFTRVLEAGWIKPGDKIEVVRER</sequence>
<dbReference type="Gene3D" id="2.40.33.20">
    <property type="entry name" value="PK beta-barrel domain-like"/>
    <property type="match status" value="1"/>
</dbReference>
<dbReference type="PANTHER" id="PTHR36930">
    <property type="entry name" value="METAL-SULFUR CLUSTER BIOSYNTHESIS PROTEINS YUAD-RELATED"/>
    <property type="match status" value="1"/>
</dbReference>
<reference evidence="2 3" key="1">
    <citation type="submission" date="2019-03" db="EMBL/GenBank/DDBJ databases">
        <title>Genomic Encyclopedia of Type Strains, Phase IV (KMG-IV): sequencing the most valuable type-strain genomes for metagenomic binning, comparative biology and taxonomic classification.</title>
        <authorList>
            <person name="Goeker M."/>
        </authorList>
    </citation>
    <scope>NUCLEOTIDE SEQUENCE [LARGE SCALE GENOMIC DNA]</scope>
    <source>
        <strain evidence="2 3">DSM 24455</strain>
    </source>
</reference>
<dbReference type="GO" id="GO:0030151">
    <property type="term" value="F:molybdenum ion binding"/>
    <property type="evidence" value="ECO:0007669"/>
    <property type="project" value="InterPro"/>
</dbReference>